<feature type="domain" description="Thyroglobulin type-1" evidence="8">
    <location>
        <begin position="505"/>
        <end position="570"/>
    </location>
</feature>
<comment type="caution">
    <text evidence="5">Lacks conserved residue(s) required for the propagation of feature annotation.</text>
</comment>
<organism evidence="10 11">
    <name type="scientific">Porites evermanni</name>
    <dbReference type="NCBI Taxonomy" id="104178"/>
    <lineage>
        <taxon>Eukaryota</taxon>
        <taxon>Metazoa</taxon>
        <taxon>Cnidaria</taxon>
        <taxon>Anthozoa</taxon>
        <taxon>Hexacorallia</taxon>
        <taxon>Scleractinia</taxon>
        <taxon>Fungiina</taxon>
        <taxon>Poritidae</taxon>
        <taxon>Porites</taxon>
    </lineage>
</organism>
<feature type="compositionally biased region" description="Polar residues" evidence="6">
    <location>
        <begin position="302"/>
        <end position="344"/>
    </location>
</feature>
<feature type="chain" id="PRO_5046178674" evidence="7">
    <location>
        <begin position="20"/>
        <end position="699"/>
    </location>
</feature>
<dbReference type="EMBL" id="CALNXI010000227">
    <property type="protein sequence ID" value="CAH3022614.1"/>
    <property type="molecule type" value="Genomic_DNA"/>
</dbReference>
<dbReference type="SUPFAM" id="SSF57610">
    <property type="entry name" value="Thyroglobulin type-1 domain"/>
    <property type="match status" value="2"/>
</dbReference>
<feature type="region of interest" description="Disordered" evidence="6">
    <location>
        <begin position="580"/>
        <end position="599"/>
    </location>
</feature>
<feature type="compositionally biased region" description="Polar residues" evidence="6">
    <location>
        <begin position="239"/>
        <end position="279"/>
    </location>
</feature>
<dbReference type="PROSITE" id="PS51212">
    <property type="entry name" value="WSC"/>
    <property type="match status" value="1"/>
</dbReference>
<feature type="domain" description="Thyroglobulin type-1" evidence="8">
    <location>
        <begin position="622"/>
        <end position="689"/>
    </location>
</feature>
<evidence type="ECO:0000256" key="5">
    <source>
        <dbReference type="PROSITE-ProRule" id="PRU00500"/>
    </source>
</evidence>
<evidence type="ECO:0000256" key="1">
    <source>
        <dbReference type="ARBA" id="ARBA00004613"/>
    </source>
</evidence>
<sequence>MGLSWVPLLLTILPWMAKTKDLHYIGCFKDSDPRDLPQRVLTPKLNARTCVKKCKELEFKYAGLQFSYLCFCGNTYGRYGELPEDKCSSECKSKRDSFCGGHWSNSVYKTGYKPPSKRHKKSHKQVKRDEVVLFDNVKEYNHRPEDRTVTIDVNPSEYSYIPRPAQEQSNTRKQRSAVYDANSYYNYADNSYGTNPENNSVTPAAYGTNNGQEQVATAYGQDSNSYYYSTAQQTVDRNTSADSYYSSQRNASTGSYNTPEMSTTSYNNPEGSQTQSQYESQSANTTNSSYYSSEQQQAQQENRFTTNNNPELSSTSYYNAEKSNSYNNSEVSPNQSQYDSQSANTTYSDALSVSQASSWSKESNAAYPYGSQPANNSGINETAQGYSVSQLNNTQNTADYLSNSTQFSNQQPAGYTYSDQEPWPAQTPSPSPAPYPAYAPYPAPYPSPYPSPSYAPYPAPYPAYAPYPYPSPAPYPYPSPSSYSSYPAPSPAPSPAPAKESNDQKTSCQLERQMAKTMEDAFVPECSSDGSYADVQCFEHEGFAKQCWCVTKDGQEIQGTRMSDGQTPNCAIVADKVEENKQEPKQHDGPKKINMAVPSGNGTKFEVEVEVTLNDTIKEIIRTQCQKERDIAKSPLITDIFVPVCDKEGNYVPHQCFEHNTYGKQCWCVDSSGQEIKGTRVSDGTTPKCGKCRRSVAFV</sequence>
<feature type="compositionally biased region" description="Basic and acidic residues" evidence="6">
    <location>
        <begin position="580"/>
        <end position="591"/>
    </location>
</feature>
<comment type="caution">
    <text evidence="10">The sequence shown here is derived from an EMBL/GenBank/DDBJ whole genome shotgun (WGS) entry which is preliminary data.</text>
</comment>
<evidence type="ECO:0000256" key="4">
    <source>
        <dbReference type="ARBA" id="ARBA00023157"/>
    </source>
</evidence>
<feature type="domain" description="WSC" evidence="9">
    <location>
        <begin position="21"/>
        <end position="111"/>
    </location>
</feature>
<dbReference type="PANTHER" id="PTHR12352">
    <property type="entry name" value="SECRETED MODULAR CALCIUM-BINDING PROTEIN"/>
    <property type="match status" value="1"/>
</dbReference>
<accession>A0ABN8LZ79</accession>
<keyword evidence="2" id="KW-0964">Secreted</keyword>
<dbReference type="CDD" id="cd00191">
    <property type="entry name" value="TY"/>
    <property type="match status" value="2"/>
</dbReference>
<dbReference type="PROSITE" id="PS51162">
    <property type="entry name" value="THYROGLOBULIN_1_2"/>
    <property type="match status" value="2"/>
</dbReference>
<evidence type="ECO:0000256" key="2">
    <source>
        <dbReference type="ARBA" id="ARBA00022525"/>
    </source>
</evidence>
<feature type="region of interest" description="Disordered" evidence="6">
    <location>
        <begin position="239"/>
        <end position="344"/>
    </location>
</feature>
<dbReference type="PANTHER" id="PTHR12352:SF3">
    <property type="entry name" value="NIDOGEN-2"/>
    <property type="match status" value="1"/>
</dbReference>
<keyword evidence="7" id="KW-0732">Signal</keyword>
<feature type="region of interest" description="Disordered" evidence="6">
    <location>
        <begin position="404"/>
        <end position="431"/>
    </location>
</feature>
<dbReference type="Pfam" id="PF01822">
    <property type="entry name" value="WSC"/>
    <property type="match status" value="1"/>
</dbReference>
<dbReference type="InterPro" id="IPR051950">
    <property type="entry name" value="Dev_reg/Prot_inhib"/>
</dbReference>
<feature type="region of interest" description="Disordered" evidence="6">
    <location>
        <begin position="480"/>
        <end position="509"/>
    </location>
</feature>
<evidence type="ECO:0000256" key="6">
    <source>
        <dbReference type="SAM" id="MobiDB-lite"/>
    </source>
</evidence>
<protein>
    <submittedName>
        <fullName evidence="10">Uncharacterized protein</fullName>
    </submittedName>
</protein>
<comment type="subcellular location">
    <subcellularLocation>
        <location evidence="1">Secreted</location>
    </subcellularLocation>
</comment>
<keyword evidence="4" id="KW-1015">Disulfide bond</keyword>
<evidence type="ECO:0000259" key="9">
    <source>
        <dbReference type="PROSITE" id="PS51212"/>
    </source>
</evidence>
<evidence type="ECO:0000256" key="7">
    <source>
        <dbReference type="SAM" id="SignalP"/>
    </source>
</evidence>
<dbReference type="InterPro" id="IPR000716">
    <property type="entry name" value="Thyroglobulin_1"/>
</dbReference>
<dbReference type="SMART" id="SM00211">
    <property type="entry name" value="TY"/>
    <property type="match status" value="2"/>
</dbReference>
<evidence type="ECO:0000313" key="11">
    <source>
        <dbReference type="Proteomes" id="UP001159427"/>
    </source>
</evidence>
<dbReference type="SMART" id="SM00321">
    <property type="entry name" value="WSC"/>
    <property type="match status" value="1"/>
</dbReference>
<evidence type="ECO:0000313" key="10">
    <source>
        <dbReference type="EMBL" id="CAH3022614.1"/>
    </source>
</evidence>
<dbReference type="PROSITE" id="PS00484">
    <property type="entry name" value="THYROGLOBULIN_1_1"/>
    <property type="match status" value="2"/>
</dbReference>
<gene>
    <name evidence="10" type="ORF">PEVE_00016214</name>
</gene>
<keyword evidence="3" id="KW-0677">Repeat</keyword>
<dbReference type="Pfam" id="PF00086">
    <property type="entry name" value="Thyroglobulin_1"/>
    <property type="match status" value="2"/>
</dbReference>
<feature type="signal peptide" evidence="7">
    <location>
        <begin position="1"/>
        <end position="19"/>
    </location>
</feature>
<proteinExistence type="predicted"/>
<feature type="compositionally biased region" description="Low complexity" evidence="6">
    <location>
        <begin position="280"/>
        <end position="301"/>
    </location>
</feature>
<dbReference type="InterPro" id="IPR002889">
    <property type="entry name" value="WSC_carb-bd"/>
</dbReference>
<evidence type="ECO:0000256" key="3">
    <source>
        <dbReference type="ARBA" id="ARBA00022737"/>
    </source>
</evidence>
<feature type="compositionally biased region" description="Polar residues" evidence="6">
    <location>
        <begin position="404"/>
        <end position="419"/>
    </location>
</feature>
<keyword evidence="11" id="KW-1185">Reference proteome</keyword>
<evidence type="ECO:0000259" key="8">
    <source>
        <dbReference type="PROSITE" id="PS51162"/>
    </source>
</evidence>
<dbReference type="Gene3D" id="4.10.800.10">
    <property type="entry name" value="Thyroglobulin type-1"/>
    <property type="match status" value="2"/>
</dbReference>
<dbReference type="Proteomes" id="UP001159427">
    <property type="component" value="Unassembled WGS sequence"/>
</dbReference>
<reference evidence="10 11" key="1">
    <citation type="submission" date="2022-05" db="EMBL/GenBank/DDBJ databases">
        <authorList>
            <consortium name="Genoscope - CEA"/>
            <person name="William W."/>
        </authorList>
    </citation>
    <scope>NUCLEOTIDE SEQUENCE [LARGE SCALE GENOMIC DNA]</scope>
</reference>
<feature type="region of interest" description="Disordered" evidence="6">
    <location>
        <begin position="189"/>
        <end position="208"/>
    </location>
</feature>
<feature type="compositionally biased region" description="Polar residues" evidence="6">
    <location>
        <begin position="193"/>
        <end position="208"/>
    </location>
</feature>
<name>A0ABN8LZ79_9CNID</name>
<dbReference type="InterPro" id="IPR036857">
    <property type="entry name" value="Thyroglobulin_1_sf"/>
</dbReference>